<reference evidence="2 3" key="1">
    <citation type="submission" date="2015-01" db="EMBL/GenBank/DDBJ databases">
        <title>Draft genome of Vibrio mytili type strain CAIM 528.</title>
        <authorList>
            <person name="Gonzalez-Castillo A."/>
            <person name="Gomez-Gil B."/>
            <person name="Enciso-Ibarra J."/>
        </authorList>
    </citation>
    <scope>NUCLEOTIDE SEQUENCE [LARGE SCALE GENOMIC DNA]</scope>
    <source>
        <strain evidence="2 3">CAIM 528</strain>
    </source>
</reference>
<keyword evidence="3" id="KW-1185">Reference proteome</keyword>
<dbReference type="AlphaFoldDB" id="A0A0C3HM41"/>
<keyword evidence="1" id="KW-1133">Transmembrane helix</keyword>
<gene>
    <name evidence="2" type="ORF">SU60_20795</name>
</gene>
<comment type="caution">
    <text evidence="2">The sequence shown here is derived from an EMBL/GenBank/DDBJ whole genome shotgun (WGS) entry which is preliminary data.</text>
</comment>
<sequence>MVENQSVARLILVGLVAIIVCIALAISLQPVSEEAQTTGAKLAKVWMLDSVQRYRQIWLTHGEPEHITMDGFDLKMTQGGLVSPFNSHGQLDCGYWLAVHYPQRNIMGSALIDIDGTMQAKHRICHYIYKNGQEIVVNMTAEQTEIIVKFSTK</sequence>
<feature type="transmembrane region" description="Helical" evidence="1">
    <location>
        <begin position="7"/>
        <end position="28"/>
    </location>
</feature>
<keyword evidence="1" id="KW-0472">Membrane</keyword>
<dbReference type="Proteomes" id="UP000031977">
    <property type="component" value="Unassembled WGS sequence"/>
</dbReference>
<evidence type="ECO:0000313" key="3">
    <source>
        <dbReference type="Proteomes" id="UP000031977"/>
    </source>
</evidence>
<keyword evidence="1" id="KW-0812">Transmembrane</keyword>
<dbReference type="RefSeq" id="WP_041157200.1">
    <property type="nucleotide sequence ID" value="NZ_CBCRVP010000028.1"/>
</dbReference>
<protein>
    <submittedName>
        <fullName evidence="2">MSHA biogenesis protein MshF</fullName>
    </submittedName>
</protein>
<proteinExistence type="predicted"/>
<accession>A0A0C3HM41</accession>
<evidence type="ECO:0000256" key="1">
    <source>
        <dbReference type="SAM" id="Phobius"/>
    </source>
</evidence>
<evidence type="ECO:0000313" key="2">
    <source>
        <dbReference type="EMBL" id="KIN09196.1"/>
    </source>
</evidence>
<name>A0A0C3HM41_9VIBR</name>
<dbReference type="OrthoDB" id="5918883at2"/>
<dbReference type="STRING" id="50718.SU60_20795"/>
<dbReference type="EMBL" id="JXOK01000092">
    <property type="protein sequence ID" value="KIN09196.1"/>
    <property type="molecule type" value="Genomic_DNA"/>
</dbReference>
<organism evidence="2 3">
    <name type="scientific">Vibrio mytili</name>
    <dbReference type="NCBI Taxonomy" id="50718"/>
    <lineage>
        <taxon>Bacteria</taxon>
        <taxon>Pseudomonadati</taxon>
        <taxon>Pseudomonadota</taxon>
        <taxon>Gammaproteobacteria</taxon>
        <taxon>Vibrionales</taxon>
        <taxon>Vibrionaceae</taxon>
        <taxon>Vibrio</taxon>
    </lineage>
</organism>